<keyword evidence="10" id="KW-0832">Ubl conjugation</keyword>
<dbReference type="CDD" id="cd15713">
    <property type="entry name" value="ePHD_JMJD2A"/>
    <property type="match status" value="1"/>
</dbReference>
<feature type="domain" description="PHD-type" evidence="31">
    <location>
        <begin position="695"/>
        <end position="808"/>
    </location>
</feature>
<dbReference type="FunFam" id="3.10.330.70:FF:000001">
    <property type="entry name" value="Putative lysine-specific demethylase 4a"/>
    <property type="match status" value="1"/>
</dbReference>
<dbReference type="PANTHER" id="PTHR10694">
    <property type="entry name" value="LYSINE-SPECIFIC DEMETHYLASE"/>
    <property type="match status" value="1"/>
</dbReference>
<comment type="catalytic activity">
    <reaction evidence="20">
        <text>N(6),N(6),N(6)-trimethyl-L-lysyl(36)-[histone H3] + 2 2-oxoglutarate + 2 O2 = N(6)-methyl-L-lysyl(36)-[histone H3] + 2 formaldehyde + 2 succinate + 2 CO2</text>
        <dbReference type="Rhea" id="RHEA:60236"/>
        <dbReference type="Rhea" id="RHEA-COMP:9786"/>
        <dbReference type="Rhea" id="RHEA-COMP:15536"/>
        <dbReference type="ChEBI" id="CHEBI:15379"/>
        <dbReference type="ChEBI" id="CHEBI:16526"/>
        <dbReference type="ChEBI" id="CHEBI:16810"/>
        <dbReference type="ChEBI" id="CHEBI:16842"/>
        <dbReference type="ChEBI" id="CHEBI:30031"/>
        <dbReference type="ChEBI" id="CHEBI:61929"/>
        <dbReference type="ChEBI" id="CHEBI:61961"/>
        <dbReference type="EC" id="1.14.11.69"/>
    </reaction>
</comment>
<dbReference type="GO" id="GO:0010468">
    <property type="term" value="P:regulation of gene expression"/>
    <property type="evidence" value="ECO:0007669"/>
    <property type="project" value="TreeGrafter"/>
</dbReference>
<comment type="cofactor">
    <cofactor evidence="1">
        <name>Fe(2+)</name>
        <dbReference type="ChEBI" id="CHEBI:29033"/>
    </cofactor>
</comment>
<evidence type="ECO:0000256" key="20">
    <source>
        <dbReference type="ARBA" id="ARBA00052602"/>
    </source>
</evidence>
<dbReference type="GO" id="GO:0000785">
    <property type="term" value="C:chromatin"/>
    <property type="evidence" value="ECO:0007669"/>
    <property type="project" value="TreeGrafter"/>
</dbReference>
<keyword evidence="11" id="KW-0156">Chromatin regulator</keyword>
<dbReference type="EC" id="1.14.11.66" evidence="4"/>
<organism evidence="32 33">
    <name type="scientific">Myotis davidii</name>
    <name type="common">David's myotis</name>
    <dbReference type="NCBI Taxonomy" id="225400"/>
    <lineage>
        <taxon>Eukaryota</taxon>
        <taxon>Metazoa</taxon>
        <taxon>Chordata</taxon>
        <taxon>Craniata</taxon>
        <taxon>Vertebrata</taxon>
        <taxon>Euteleostomi</taxon>
        <taxon>Mammalia</taxon>
        <taxon>Eutheria</taxon>
        <taxon>Laurasiatheria</taxon>
        <taxon>Chiroptera</taxon>
        <taxon>Yangochiroptera</taxon>
        <taxon>Vespertilionidae</taxon>
        <taxon>Myotis</taxon>
    </lineage>
</organism>
<keyword evidence="32" id="KW-0489">Methyltransferase</keyword>
<protein>
    <recommendedName>
        <fullName evidence="23">Lysine-specific demethylase 4A</fullName>
        <ecNumber evidence="4">1.14.11.66</ecNumber>
        <ecNumber evidence="22">1.14.11.69</ecNumber>
    </recommendedName>
    <alternativeName>
        <fullName evidence="24">JmjC domain-containing histone demethylation protein 3A</fullName>
    </alternativeName>
    <alternativeName>
        <fullName evidence="26">Jumonji domain-containing protein 2A</fullName>
    </alternativeName>
    <alternativeName>
        <fullName evidence="25">[histone H3]-trimethyl-L-lysine(36) demethylase 4A</fullName>
    </alternativeName>
    <alternativeName>
        <fullName evidence="27">[histone H3]-trimethyl-L-lysine(9) demethylase 4A</fullName>
    </alternativeName>
</protein>
<dbReference type="PROSITE" id="PS51184">
    <property type="entry name" value="JMJC"/>
    <property type="match status" value="1"/>
</dbReference>
<keyword evidence="13" id="KW-0007">Acetylation</keyword>
<evidence type="ECO:0000313" key="32">
    <source>
        <dbReference type="EMBL" id="ELK31146.1"/>
    </source>
</evidence>
<evidence type="ECO:0000256" key="9">
    <source>
        <dbReference type="ARBA" id="ARBA00022833"/>
    </source>
</evidence>
<comment type="similarity">
    <text evidence="3">Belongs to the JHDM3 histone demethylase family.</text>
</comment>
<feature type="compositionally biased region" description="Acidic residues" evidence="28">
    <location>
        <begin position="538"/>
        <end position="557"/>
    </location>
</feature>
<comment type="subcellular location">
    <subcellularLocation>
        <location evidence="2">Nucleus</location>
    </subcellularLocation>
</comment>
<comment type="catalytic activity">
    <reaction evidence="19">
        <text>N(6),N(6),N(6)-trimethyl-L-lysyl(9)-[histone H3] + 2 2-oxoglutarate + 2 O2 = N(6)-methyl-L-lysyl(9)-[histone H3] + 2 formaldehyde + 2 succinate + 2 CO2</text>
        <dbReference type="Rhea" id="RHEA:60200"/>
        <dbReference type="Rhea" id="RHEA-COMP:15538"/>
        <dbReference type="Rhea" id="RHEA-COMP:15542"/>
        <dbReference type="ChEBI" id="CHEBI:15379"/>
        <dbReference type="ChEBI" id="CHEBI:16526"/>
        <dbReference type="ChEBI" id="CHEBI:16810"/>
        <dbReference type="ChEBI" id="CHEBI:16842"/>
        <dbReference type="ChEBI" id="CHEBI:30031"/>
        <dbReference type="ChEBI" id="CHEBI:61929"/>
        <dbReference type="ChEBI" id="CHEBI:61961"/>
        <dbReference type="EC" id="1.14.11.66"/>
    </reaction>
</comment>
<dbReference type="Pfam" id="PF13832">
    <property type="entry name" value="zf-HC5HC2H_2"/>
    <property type="match status" value="1"/>
</dbReference>
<dbReference type="InterPro" id="IPR011011">
    <property type="entry name" value="Znf_FYVE_PHD"/>
</dbReference>
<dbReference type="Gene3D" id="3.30.40.10">
    <property type="entry name" value="Zinc/RING finger domain, C3HC4 (zinc finger)"/>
    <property type="match status" value="2"/>
</dbReference>
<keyword evidence="33" id="KW-1185">Reference proteome</keyword>
<evidence type="ECO:0000256" key="14">
    <source>
        <dbReference type="ARBA" id="ARBA00023002"/>
    </source>
</evidence>
<feature type="region of interest" description="Disordered" evidence="28">
    <location>
        <begin position="320"/>
        <end position="348"/>
    </location>
</feature>
<dbReference type="SMART" id="SM00333">
    <property type="entry name" value="TUDOR"/>
    <property type="match status" value="2"/>
</dbReference>
<keyword evidence="15" id="KW-0408">Iron</keyword>
<evidence type="ECO:0000256" key="21">
    <source>
        <dbReference type="ARBA" id="ARBA00056491"/>
    </source>
</evidence>
<dbReference type="InterPro" id="IPR047481">
    <property type="entry name" value="Tudor_KDM4A_rpt2"/>
</dbReference>
<dbReference type="InterPro" id="IPR003347">
    <property type="entry name" value="JmjC_dom"/>
</dbReference>
<keyword evidence="18" id="KW-0539">Nucleus</keyword>
<dbReference type="EMBL" id="KB106370">
    <property type="protein sequence ID" value="ELK31146.1"/>
    <property type="molecule type" value="Genomic_DNA"/>
</dbReference>
<evidence type="ECO:0000259" key="29">
    <source>
        <dbReference type="PROSITE" id="PS51183"/>
    </source>
</evidence>
<dbReference type="SUPFAM" id="SSF63748">
    <property type="entry name" value="Tudor/PWWP/MBT"/>
    <property type="match status" value="2"/>
</dbReference>
<evidence type="ECO:0000256" key="23">
    <source>
        <dbReference type="ARBA" id="ARBA00069273"/>
    </source>
</evidence>
<dbReference type="SUPFAM" id="SSF51197">
    <property type="entry name" value="Clavaminate synthase-like"/>
    <property type="match status" value="1"/>
</dbReference>
<reference evidence="33" key="1">
    <citation type="journal article" date="2013" name="Science">
        <title>Comparative analysis of bat genomes provides insight into the evolution of flight and immunity.</title>
        <authorList>
            <person name="Zhang G."/>
            <person name="Cowled C."/>
            <person name="Shi Z."/>
            <person name="Huang Z."/>
            <person name="Bishop-Lilly K.A."/>
            <person name="Fang X."/>
            <person name="Wynne J.W."/>
            <person name="Xiong Z."/>
            <person name="Baker M.L."/>
            <person name="Zhao W."/>
            <person name="Tachedjian M."/>
            <person name="Zhu Y."/>
            <person name="Zhou P."/>
            <person name="Jiang X."/>
            <person name="Ng J."/>
            <person name="Yang L."/>
            <person name="Wu L."/>
            <person name="Xiao J."/>
            <person name="Feng Y."/>
            <person name="Chen Y."/>
            <person name="Sun X."/>
            <person name="Zhang Y."/>
            <person name="Marsh G.A."/>
            <person name="Crameri G."/>
            <person name="Broder C.C."/>
            <person name="Frey K.G."/>
            <person name="Wang L.F."/>
            <person name="Wang J."/>
        </authorList>
    </citation>
    <scope>NUCLEOTIDE SEQUENCE [LARGE SCALE GENOMIC DNA]</scope>
</reference>
<dbReference type="EC" id="1.14.11.69" evidence="22"/>
<dbReference type="Gene3D" id="3.10.330.70">
    <property type="match status" value="1"/>
</dbReference>
<feature type="compositionally biased region" description="Low complexity" evidence="28">
    <location>
        <begin position="432"/>
        <end position="455"/>
    </location>
</feature>
<evidence type="ECO:0000256" key="25">
    <source>
        <dbReference type="ARBA" id="ARBA00079104"/>
    </source>
</evidence>
<evidence type="ECO:0000256" key="4">
    <source>
        <dbReference type="ARBA" id="ARBA00012900"/>
    </source>
</evidence>
<evidence type="ECO:0000256" key="22">
    <source>
        <dbReference type="ARBA" id="ARBA00066582"/>
    </source>
</evidence>
<dbReference type="InterPro" id="IPR013083">
    <property type="entry name" value="Znf_RING/FYVE/PHD"/>
</dbReference>
<keyword evidence="32" id="KW-0808">Transferase</keyword>
<dbReference type="AlphaFoldDB" id="L5LYG0"/>
<sequence length="992" mass="112438">MASESETLNPSARIMTFYPTMEEFRNFSRYIAYIESQGAHRAGLAKSGLFTQYNIQKKAMTVREFRKIANSDKYCTPRYSEFEELERKYWKNLTFNPPIYGADVNGTLYEKHVDEWNIGRLKTILDLVEKESGITIEGVNTPYLYFGMWKTSFAWHTEDMDLYSINYLHFGEPKSWYSVPPEHGKRLERLAKGSAQSCEAFLRHKMTLISPLMLKKYGIPFDKVTQEAGEFMITFPYGYHAGFNHGFNCAESTNFATRRWIEYGKQAVLCSCRKDMVKISMDVFVRKFQPERYKLWKAGKDSTVIDHTLPTPEAAEFLKESELPPRAASEEECPEEDMEGVEDGEEGHLKRSLAKHRIGTKRHRVCLEIPQEVSQSELFPKEELSSGQYDLTACQAALAPVRPTHSSVRQVEDGLPFPGGRLVFSGSKKKSSSSLGSSSSQDSVSSDSETSEPLSCQGQGQTGVFTVHSYARGDGRVAAGEPCTRKKRSASRSISERELAEVASEYMFSLEENKKSKGRRQPLSKLPRHHPLVLQDCGSDDETSEQLTPEEEAEETEAWAKPLSQLWQNRPPNFEAEKEFNETMAQQAPHCSVCMIFQTYHQVEFGGLSQNCADAPDLAPQKQRTKPLIPEMCFTTTGCSTDINLSTPYLEEDGTSILVSCKKCSVRVHASCYGVPPAKASEDWMCSRCSANALEEDCCLCSLRGGALQRANDDRWVHVSCAVAILEARFVNIAERSPVDVSKIPLPRFKLKCVFCKKRRKRTAGCCVQCSHGRCPTAFHVSCAQAAGVMMQPDDWPFVVFITCFRHRIPNLERAKGALQSITAGQKVISKHKNGRFYQCEVVRLTTETFYEVNFDDGSFSDNLYPEDIVSQDCLQLGPPAAGEVVQVGKWQVRWTDGQVYGAKFVASHPIQMYQVEFEDGSQLVVKRDDVYTLDEELPKRVKSRLSVASDMRFNEIFTEKEVKQEKKRQRVINSRYREDYIEPALYRAIME</sequence>
<evidence type="ECO:0000256" key="15">
    <source>
        <dbReference type="ARBA" id="ARBA00023004"/>
    </source>
</evidence>
<evidence type="ECO:0000256" key="2">
    <source>
        <dbReference type="ARBA" id="ARBA00004123"/>
    </source>
</evidence>
<keyword evidence="7" id="KW-0677">Repeat</keyword>
<dbReference type="Gene3D" id="2.30.30.140">
    <property type="match status" value="1"/>
</dbReference>
<evidence type="ECO:0000256" key="17">
    <source>
        <dbReference type="ARBA" id="ARBA00023163"/>
    </source>
</evidence>
<dbReference type="GO" id="GO:0008270">
    <property type="term" value="F:zinc ion binding"/>
    <property type="evidence" value="ECO:0007669"/>
    <property type="project" value="UniProtKB-KW"/>
</dbReference>
<evidence type="ECO:0000256" key="11">
    <source>
        <dbReference type="ARBA" id="ARBA00022853"/>
    </source>
</evidence>
<evidence type="ECO:0000256" key="26">
    <source>
        <dbReference type="ARBA" id="ARBA00080010"/>
    </source>
</evidence>
<comment type="function">
    <text evidence="21">Histone demethylase that specifically demethylates 'Lys-9' and 'Lys-36' residues of histone H3, thereby playing a central role in histone code. Does not demethylate histone H3 'Lys-4', H3 'Lys-27' nor H4 'Lys-20'. Demethylates trimethylated H3 'Lys-9' and H3 'Lys-36' residue, while it has no activity on mono- and dimethylated residues. Demethylation of Lys residue generates formaldehyde and succinate. Participates in transcriptional repression of ASCL2 and E2F-responsive promoters via the recruitment of histone deacetylases and NCOR1, respectively.</text>
</comment>
<feature type="region of interest" description="Disordered" evidence="28">
    <location>
        <begin position="426"/>
        <end position="460"/>
    </location>
</feature>
<dbReference type="eggNOG" id="KOG0958">
    <property type="taxonomic scope" value="Eukaryota"/>
</dbReference>
<evidence type="ECO:0000256" key="8">
    <source>
        <dbReference type="ARBA" id="ARBA00022771"/>
    </source>
</evidence>
<keyword evidence="6" id="KW-0479">Metal-binding</keyword>
<keyword evidence="12" id="KW-0223">Dioxygenase</keyword>
<dbReference type="GO" id="GO:0140681">
    <property type="term" value="F:histone H3K36me2/H3K36me3 demethylase activity"/>
    <property type="evidence" value="ECO:0007669"/>
    <property type="project" value="UniProtKB-EC"/>
</dbReference>
<evidence type="ECO:0000256" key="12">
    <source>
        <dbReference type="ARBA" id="ARBA00022964"/>
    </source>
</evidence>
<dbReference type="FunFam" id="2.60.120.650:FF:000048">
    <property type="entry name" value="Lysine-specific demethylase 4A"/>
    <property type="match status" value="1"/>
</dbReference>
<dbReference type="InterPro" id="IPR034732">
    <property type="entry name" value="EPHD"/>
</dbReference>
<dbReference type="Proteomes" id="UP000010556">
    <property type="component" value="Unassembled WGS sequence"/>
</dbReference>
<evidence type="ECO:0000256" key="27">
    <source>
        <dbReference type="ARBA" id="ARBA00082447"/>
    </source>
</evidence>
<evidence type="ECO:0000256" key="10">
    <source>
        <dbReference type="ARBA" id="ARBA00022843"/>
    </source>
</evidence>
<dbReference type="FunFam" id="3.30.40.10:FF:000029">
    <property type="entry name" value="lysine-specific demethylase 4C isoform X1"/>
    <property type="match status" value="1"/>
</dbReference>
<dbReference type="InterPro" id="IPR019787">
    <property type="entry name" value="Znf_PHD-finger"/>
</dbReference>
<dbReference type="SUPFAM" id="SSF57903">
    <property type="entry name" value="FYVE/PHD zinc finger"/>
    <property type="match status" value="1"/>
</dbReference>
<evidence type="ECO:0000256" key="7">
    <source>
        <dbReference type="ARBA" id="ARBA00022737"/>
    </source>
</evidence>
<dbReference type="GO" id="GO:0008168">
    <property type="term" value="F:methyltransferase activity"/>
    <property type="evidence" value="ECO:0007669"/>
    <property type="project" value="UniProtKB-KW"/>
</dbReference>
<evidence type="ECO:0000256" key="13">
    <source>
        <dbReference type="ARBA" id="ARBA00022990"/>
    </source>
</evidence>
<keyword evidence="5" id="KW-0597">Phosphoprotein</keyword>
<feature type="domain" description="JmjN" evidence="29">
    <location>
        <begin position="14"/>
        <end position="56"/>
    </location>
</feature>
<dbReference type="SMART" id="SM00558">
    <property type="entry name" value="JmjC"/>
    <property type="match status" value="1"/>
</dbReference>
<keyword evidence="9" id="KW-0862">Zinc</keyword>
<dbReference type="PROSITE" id="PS51183">
    <property type="entry name" value="JMJN"/>
    <property type="match status" value="1"/>
</dbReference>
<dbReference type="PROSITE" id="PS51805">
    <property type="entry name" value="EPHD"/>
    <property type="match status" value="1"/>
</dbReference>
<evidence type="ECO:0000256" key="19">
    <source>
        <dbReference type="ARBA" id="ARBA00049349"/>
    </source>
</evidence>
<evidence type="ECO:0000256" key="6">
    <source>
        <dbReference type="ARBA" id="ARBA00022723"/>
    </source>
</evidence>
<dbReference type="InterPro" id="IPR040477">
    <property type="entry name" value="KDM4-like_Tudor"/>
</dbReference>
<evidence type="ECO:0000256" key="24">
    <source>
        <dbReference type="ARBA" id="ARBA00076124"/>
    </source>
</evidence>
<dbReference type="Pfam" id="PF13831">
    <property type="entry name" value="PHD_2"/>
    <property type="match status" value="1"/>
</dbReference>
<gene>
    <name evidence="32" type="ORF">MDA_GLEAN10014371</name>
</gene>
<dbReference type="InterPro" id="IPR001965">
    <property type="entry name" value="Znf_PHD"/>
</dbReference>
<evidence type="ECO:0000256" key="1">
    <source>
        <dbReference type="ARBA" id="ARBA00001954"/>
    </source>
</evidence>
<keyword evidence="16" id="KW-0805">Transcription regulation</keyword>
<feature type="region of interest" description="Disordered" evidence="28">
    <location>
        <begin position="476"/>
        <end position="496"/>
    </location>
</feature>
<evidence type="ECO:0000256" key="3">
    <source>
        <dbReference type="ARBA" id="ARBA00009711"/>
    </source>
</evidence>
<dbReference type="PANTHER" id="PTHR10694:SF119">
    <property type="entry name" value="LYSINE-SPECIFIC DEMETHYLASE 4A"/>
    <property type="match status" value="1"/>
</dbReference>
<dbReference type="InterPro" id="IPR047479">
    <property type="entry name" value="Tudor_KDM4A_rpt1"/>
</dbReference>
<evidence type="ECO:0000259" key="31">
    <source>
        <dbReference type="PROSITE" id="PS51805"/>
    </source>
</evidence>
<dbReference type="InterPro" id="IPR047482">
    <property type="entry name" value="JMJD2A_ePHD"/>
</dbReference>
<dbReference type="InterPro" id="IPR002999">
    <property type="entry name" value="Tudor"/>
</dbReference>
<dbReference type="Pfam" id="PF02375">
    <property type="entry name" value="JmjN"/>
    <property type="match status" value="1"/>
</dbReference>
<dbReference type="InterPro" id="IPR003349">
    <property type="entry name" value="JmjN"/>
</dbReference>
<dbReference type="GO" id="GO:0005634">
    <property type="term" value="C:nucleus"/>
    <property type="evidence" value="ECO:0007669"/>
    <property type="project" value="UniProtKB-SubCell"/>
</dbReference>
<dbReference type="SMART" id="SM00249">
    <property type="entry name" value="PHD"/>
    <property type="match status" value="2"/>
</dbReference>
<accession>L5LYG0</accession>
<keyword evidence="17" id="KW-0804">Transcription</keyword>
<dbReference type="GO" id="GO:0032259">
    <property type="term" value="P:methylation"/>
    <property type="evidence" value="ECO:0007669"/>
    <property type="project" value="UniProtKB-KW"/>
</dbReference>
<evidence type="ECO:0000256" key="28">
    <source>
        <dbReference type="SAM" id="MobiDB-lite"/>
    </source>
</evidence>
<feature type="region of interest" description="Disordered" evidence="28">
    <location>
        <begin position="513"/>
        <end position="566"/>
    </location>
</feature>
<feature type="domain" description="JmjC" evidence="30">
    <location>
        <begin position="110"/>
        <end position="272"/>
    </location>
</feature>
<evidence type="ECO:0000313" key="33">
    <source>
        <dbReference type="Proteomes" id="UP000010556"/>
    </source>
</evidence>
<name>L5LYG0_MYODS</name>
<feature type="compositionally biased region" description="Acidic residues" evidence="28">
    <location>
        <begin position="330"/>
        <end position="345"/>
    </location>
</feature>
<keyword evidence="14" id="KW-0560">Oxidoreductase</keyword>
<dbReference type="Pfam" id="PF02373">
    <property type="entry name" value="JmjC"/>
    <property type="match status" value="1"/>
</dbReference>
<evidence type="ECO:0000256" key="5">
    <source>
        <dbReference type="ARBA" id="ARBA00022553"/>
    </source>
</evidence>
<evidence type="ECO:0000259" key="30">
    <source>
        <dbReference type="PROSITE" id="PS51184"/>
    </source>
</evidence>
<proteinExistence type="inferred from homology"/>
<dbReference type="GO" id="GO:0140684">
    <property type="term" value="F:histone H3K9me2/H3K9me3 demethylase activity"/>
    <property type="evidence" value="ECO:0007669"/>
    <property type="project" value="UniProtKB-EC"/>
</dbReference>
<dbReference type="Pfam" id="PF18104">
    <property type="entry name" value="Tudor_2"/>
    <property type="match status" value="2"/>
</dbReference>
<evidence type="ECO:0000256" key="16">
    <source>
        <dbReference type="ARBA" id="ARBA00023015"/>
    </source>
</evidence>
<dbReference type="Gene3D" id="2.60.120.650">
    <property type="entry name" value="Cupin"/>
    <property type="match status" value="1"/>
</dbReference>
<dbReference type="CDD" id="cd20463">
    <property type="entry name" value="Tudor_JMJD2A_rpt1"/>
    <property type="match status" value="1"/>
</dbReference>
<dbReference type="CDD" id="cd20466">
    <property type="entry name" value="Tudor_JMJD2A_rpt2"/>
    <property type="match status" value="1"/>
</dbReference>
<keyword evidence="8" id="KW-0863">Zinc-finger</keyword>
<feature type="compositionally biased region" description="Basic residues" evidence="28">
    <location>
        <begin position="516"/>
        <end position="531"/>
    </location>
</feature>
<dbReference type="FunFam" id="3.30.40.10:FF:000236">
    <property type="entry name" value="Lysine-specific demethylase 4A"/>
    <property type="match status" value="1"/>
</dbReference>
<dbReference type="CDD" id="cd15575">
    <property type="entry name" value="PHD_JMJD2A"/>
    <property type="match status" value="1"/>
</dbReference>
<dbReference type="SMART" id="SM00545">
    <property type="entry name" value="JmjN"/>
    <property type="match status" value="1"/>
</dbReference>
<evidence type="ECO:0000256" key="18">
    <source>
        <dbReference type="ARBA" id="ARBA00023242"/>
    </source>
</evidence>